<dbReference type="EMBL" id="BDSP01000055">
    <property type="protein sequence ID" value="GAX12779.1"/>
    <property type="molecule type" value="Genomic_DNA"/>
</dbReference>
<sequence length="114" mass="13515">MPPRIWIPNANTLEKPMKHLTDTTRRKEALSLYREILRTAKHFHWADPVTGKPYNLLLKQQARQEFEASREETDPLILARMMITGRDCLQQVQQKFNDATLAAWKRIEQDTTRR</sequence>
<dbReference type="InterPro" id="IPR008011">
    <property type="entry name" value="Complex1_LYR_dom"/>
</dbReference>
<dbReference type="InterPro" id="IPR045298">
    <property type="entry name" value="Complex1_LYR_LYRM7"/>
</dbReference>
<keyword evidence="3" id="KW-1185">Reference proteome</keyword>
<dbReference type="InParanoid" id="A0A1Z5JFM4"/>
<evidence type="ECO:0000259" key="1">
    <source>
        <dbReference type="Pfam" id="PF05347"/>
    </source>
</evidence>
<comment type="caution">
    <text evidence="2">The sequence shown here is derived from an EMBL/GenBank/DDBJ whole genome shotgun (WGS) entry which is preliminary data.</text>
</comment>
<dbReference type="Proteomes" id="UP000198406">
    <property type="component" value="Unassembled WGS sequence"/>
</dbReference>
<dbReference type="PANTHER" id="PTHR47484">
    <property type="entry name" value="COMPLEX 1 PROTEIN CONTAINING PROTEIN, EXPRESSED"/>
    <property type="match status" value="1"/>
</dbReference>
<protein>
    <recommendedName>
        <fullName evidence="1">Complex 1 LYR protein domain-containing protein</fullName>
    </recommendedName>
</protein>
<name>A0A1Z5JFM4_FISSO</name>
<dbReference type="CDD" id="cd20267">
    <property type="entry name" value="Complex1_LYR_LYRM7"/>
    <property type="match status" value="1"/>
</dbReference>
<evidence type="ECO:0000313" key="3">
    <source>
        <dbReference type="Proteomes" id="UP000198406"/>
    </source>
</evidence>
<dbReference type="GO" id="GO:0034551">
    <property type="term" value="P:mitochondrial respiratory chain complex III assembly"/>
    <property type="evidence" value="ECO:0007669"/>
    <property type="project" value="InterPro"/>
</dbReference>
<feature type="domain" description="Complex 1 LYR protein" evidence="1">
    <location>
        <begin position="27"/>
        <end position="89"/>
    </location>
</feature>
<dbReference type="Pfam" id="PF05347">
    <property type="entry name" value="Complex1_LYR"/>
    <property type="match status" value="1"/>
</dbReference>
<dbReference type="AlphaFoldDB" id="A0A1Z5JFM4"/>
<accession>A0A1Z5JFM4</accession>
<evidence type="ECO:0000313" key="2">
    <source>
        <dbReference type="EMBL" id="GAX12779.1"/>
    </source>
</evidence>
<gene>
    <name evidence="2" type="ORF">FisN_15Hu258</name>
</gene>
<reference evidence="2 3" key="1">
    <citation type="journal article" date="2015" name="Plant Cell">
        <title>Oil accumulation by the oleaginous diatom Fistulifera solaris as revealed by the genome and transcriptome.</title>
        <authorList>
            <person name="Tanaka T."/>
            <person name="Maeda Y."/>
            <person name="Veluchamy A."/>
            <person name="Tanaka M."/>
            <person name="Abida H."/>
            <person name="Marechal E."/>
            <person name="Bowler C."/>
            <person name="Muto M."/>
            <person name="Sunaga Y."/>
            <person name="Tanaka M."/>
            <person name="Yoshino T."/>
            <person name="Taniguchi T."/>
            <person name="Fukuda Y."/>
            <person name="Nemoto M."/>
            <person name="Matsumoto M."/>
            <person name="Wong P.S."/>
            <person name="Aburatani S."/>
            <person name="Fujibuchi W."/>
        </authorList>
    </citation>
    <scope>NUCLEOTIDE SEQUENCE [LARGE SCALE GENOMIC DNA]</scope>
    <source>
        <strain evidence="2 3">JPCC DA0580</strain>
    </source>
</reference>
<dbReference type="PANTHER" id="PTHR47484:SF1">
    <property type="entry name" value="COMPLEX 1 PROTEIN CONTAINING PROTEIN, EXPRESSED"/>
    <property type="match status" value="1"/>
</dbReference>
<dbReference type="GO" id="GO:0005739">
    <property type="term" value="C:mitochondrion"/>
    <property type="evidence" value="ECO:0007669"/>
    <property type="project" value="GOC"/>
</dbReference>
<dbReference type="OrthoDB" id="74240at2759"/>
<proteinExistence type="predicted"/>
<organism evidence="2 3">
    <name type="scientific">Fistulifera solaris</name>
    <name type="common">Oleaginous diatom</name>
    <dbReference type="NCBI Taxonomy" id="1519565"/>
    <lineage>
        <taxon>Eukaryota</taxon>
        <taxon>Sar</taxon>
        <taxon>Stramenopiles</taxon>
        <taxon>Ochrophyta</taxon>
        <taxon>Bacillariophyta</taxon>
        <taxon>Bacillariophyceae</taxon>
        <taxon>Bacillariophycidae</taxon>
        <taxon>Naviculales</taxon>
        <taxon>Naviculaceae</taxon>
        <taxon>Fistulifera</taxon>
    </lineage>
</organism>